<dbReference type="Proteomes" id="UP000530928">
    <property type="component" value="Unassembled WGS sequence"/>
</dbReference>
<evidence type="ECO:0000313" key="2">
    <source>
        <dbReference type="EMBL" id="MBA2889314.1"/>
    </source>
</evidence>
<keyword evidence="1" id="KW-1133">Transmembrane helix</keyword>
<keyword evidence="3" id="KW-1185">Reference proteome</keyword>
<keyword evidence="1" id="KW-0812">Transmembrane</keyword>
<gene>
    <name evidence="2" type="ORF">HNR30_000649</name>
</gene>
<feature type="transmembrane region" description="Helical" evidence="1">
    <location>
        <begin position="58"/>
        <end position="79"/>
    </location>
</feature>
<dbReference type="RefSeq" id="WP_181608118.1">
    <property type="nucleotide sequence ID" value="NZ_BAABAM010000001.1"/>
</dbReference>
<evidence type="ECO:0000313" key="3">
    <source>
        <dbReference type="Proteomes" id="UP000530928"/>
    </source>
</evidence>
<evidence type="ECO:0008006" key="4">
    <source>
        <dbReference type="Google" id="ProtNLM"/>
    </source>
</evidence>
<feature type="transmembrane region" description="Helical" evidence="1">
    <location>
        <begin position="146"/>
        <end position="164"/>
    </location>
</feature>
<organism evidence="2 3">
    <name type="scientific">Nonomuraea soli</name>
    <dbReference type="NCBI Taxonomy" id="1032476"/>
    <lineage>
        <taxon>Bacteria</taxon>
        <taxon>Bacillati</taxon>
        <taxon>Actinomycetota</taxon>
        <taxon>Actinomycetes</taxon>
        <taxon>Streptosporangiales</taxon>
        <taxon>Streptosporangiaceae</taxon>
        <taxon>Nonomuraea</taxon>
    </lineage>
</organism>
<evidence type="ECO:0000256" key="1">
    <source>
        <dbReference type="SAM" id="Phobius"/>
    </source>
</evidence>
<comment type="caution">
    <text evidence="2">The sequence shown here is derived from an EMBL/GenBank/DDBJ whole genome shotgun (WGS) entry which is preliminary data.</text>
</comment>
<sequence>MTSLDTTSRSGADTFARYAMVASAFLMPLLFVLLLVTAPPGVTEEGRPYVQNFYDNLGSYPMSAWIGALAMVLTIPALFGVARVARAGRPALGLVGMILAFSLALPLSGNTDDTLYAASKAGLDVTAATRLYNAEMNDLPTSPLGLLWFAGLVGLVILGVAVLLGRTGPAWAAITLIVAPFLVPVAWFAGLGNVFAAIAWAALAAGMGGVSLGLLKR</sequence>
<keyword evidence="1" id="KW-0472">Membrane</keyword>
<feature type="transmembrane region" description="Helical" evidence="1">
    <location>
        <begin position="91"/>
        <end position="109"/>
    </location>
</feature>
<accession>A0A7W0HN13</accession>
<protein>
    <recommendedName>
        <fullName evidence="4">DUF4386 family protein</fullName>
    </recommendedName>
</protein>
<feature type="transmembrane region" description="Helical" evidence="1">
    <location>
        <begin position="171"/>
        <end position="189"/>
    </location>
</feature>
<dbReference type="AlphaFoldDB" id="A0A7W0HN13"/>
<dbReference type="EMBL" id="JACDUR010000001">
    <property type="protein sequence ID" value="MBA2889314.1"/>
    <property type="molecule type" value="Genomic_DNA"/>
</dbReference>
<reference evidence="2 3" key="1">
    <citation type="submission" date="2020-07" db="EMBL/GenBank/DDBJ databases">
        <title>Genomic Encyclopedia of Type Strains, Phase IV (KMG-IV): sequencing the most valuable type-strain genomes for metagenomic binning, comparative biology and taxonomic classification.</title>
        <authorList>
            <person name="Goeker M."/>
        </authorList>
    </citation>
    <scope>NUCLEOTIDE SEQUENCE [LARGE SCALE GENOMIC DNA]</scope>
    <source>
        <strain evidence="2 3">DSM 45533</strain>
    </source>
</reference>
<feature type="transmembrane region" description="Helical" evidence="1">
    <location>
        <begin position="195"/>
        <end position="215"/>
    </location>
</feature>
<name>A0A7W0HN13_9ACTN</name>
<feature type="transmembrane region" description="Helical" evidence="1">
    <location>
        <begin position="18"/>
        <end position="38"/>
    </location>
</feature>
<proteinExistence type="predicted"/>